<dbReference type="EMBL" id="AP019368">
    <property type="protein sequence ID" value="BBH53413.1"/>
    <property type="molecule type" value="Genomic_DNA"/>
</dbReference>
<dbReference type="InterPro" id="IPR008928">
    <property type="entry name" value="6-hairpin_glycosidase_sf"/>
</dbReference>
<gene>
    <name evidence="2" type="ORF">JCM31447_18560</name>
</gene>
<accession>A0A4P2VJL4</accession>
<dbReference type="OrthoDB" id="3902805at2"/>
<evidence type="ECO:0000313" key="2">
    <source>
        <dbReference type="EMBL" id="BBH53413.1"/>
    </source>
</evidence>
<dbReference type="SUPFAM" id="SSF48208">
    <property type="entry name" value="Six-hairpin glycosidases"/>
    <property type="match status" value="1"/>
</dbReference>
<name>A0A4P2VJL4_FLUSA</name>
<dbReference type="RefSeq" id="WP_130609197.1">
    <property type="nucleotide sequence ID" value="NZ_AP019368.1"/>
</dbReference>
<evidence type="ECO:0000259" key="1">
    <source>
        <dbReference type="Pfam" id="PF00723"/>
    </source>
</evidence>
<keyword evidence="3" id="KW-1185">Reference proteome</keyword>
<dbReference type="PANTHER" id="PTHR31616">
    <property type="entry name" value="TREHALASE"/>
    <property type="match status" value="1"/>
</dbReference>
<dbReference type="KEGG" id="sbf:JCM31447_18560"/>
<sequence length="627" mass="72282">MSENYSSIVASDNILACLGEDGQLKGLFWPFKDAHHSHLDFSICGLAIDGESIWLDKIRDKLRISFFPKENALVVHWNIQHPRFQNIEIIKKVIPNGSALIEQWSFEIPIEFADKKIQLWLLSSWKMHNEKRFQAVYSETGEDLIFAYNGNYWVGIAACNDSQFSHFQYVRAIQAQNNTAMGEMIDLFLRDPNHFRRIEMGLAYAAACTQPLTLTQSIDNNNIFTAKISIIYEFGFQQEEVEQKFALYLDNDPSINIPNETINKNKIDHQRRNIINNLEIKKQHLKEVSLSVLKSLTDQNGGILAAPECDSDFKHSGGYGFIWPRDAAFCALSLIKCGYRDAARPILQFLCQIQSQSGDYFQRFDSQGNKAPSWCELQADQIGLVIVALLEFIRNEKNDKFLLCIKKGIQKLINDFNEKGSLQNSFDLWEEFYGLHFYSHICAHSALVNALPHFPDLKEEIKNSIKNCENFCYNHLYVTKQKRFARGVDPRNNRDLRADISLLSCIFPFNEFPIEDSLKISIFEFCYDKLSTKMGALRYENDLYMGGNSWILSGFWLAQAALSLAHLKPEFQKIAQDIFEKTLNLSNEAGYFPEQIHSVTGKHLWVVPLAWSHAFYLWTNENFKKSQ</sequence>
<feature type="domain" description="GH15-like" evidence="1">
    <location>
        <begin position="299"/>
        <end position="352"/>
    </location>
</feature>
<reference evidence="2 3" key="1">
    <citation type="submission" date="2018-12" db="EMBL/GenBank/DDBJ databases">
        <title>Rubrispira sanarue gen. nov., sp., nov., a member of the order Silvanigrellales, isolated from a brackish lake in Hamamatsu Japan.</title>
        <authorList>
            <person name="Maejima Y."/>
            <person name="Iino T."/>
            <person name="Muraguchi Y."/>
            <person name="Fukuda K."/>
            <person name="Nojiri H."/>
            <person name="Ohkuma M."/>
            <person name="Moriuchi R."/>
            <person name="Dohra H."/>
            <person name="Kimbara K."/>
            <person name="Shintani M."/>
        </authorList>
    </citation>
    <scope>NUCLEOTIDE SEQUENCE [LARGE SCALE GENOMIC DNA]</scope>
    <source>
        <strain evidence="2 3">RF1110005</strain>
    </source>
</reference>
<dbReference type="Gene3D" id="1.50.10.10">
    <property type="match status" value="1"/>
</dbReference>
<dbReference type="Pfam" id="PF00723">
    <property type="entry name" value="Glyco_hydro_15"/>
    <property type="match status" value="2"/>
</dbReference>
<organism evidence="2 3">
    <name type="scientific">Fluviispira sanaruensis</name>
    <dbReference type="NCBI Taxonomy" id="2493639"/>
    <lineage>
        <taxon>Bacteria</taxon>
        <taxon>Pseudomonadati</taxon>
        <taxon>Bdellovibrionota</taxon>
        <taxon>Oligoflexia</taxon>
        <taxon>Silvanigrellales</taxon>
        <taxon>Silvanigrellaceae</taxon>
        <taxon>Fluviispira</taxon>
    </lineage>
</organism>
<dbReference type="Proteomes" id="UP000291236">
    <property type="component" value="Chromosome"/>
</dbReference>
<dbReference type="GO" id="GO:0004553">
    <property type="term" value="F:hydrolase activity, hydrolyzing O-glycosyl compounds"/>
    <property type="evidence" value="ECO:0007669"/>
    <property type="project" value="UniProtKB-ARBA"/>
</dbReference>
<evidence type="ECO:0000313" key="3">
    <source>
        <dbReference type="Proteomes" id="UP000291236"/>
    </source>
</evidence>
<keyword evidence="2" id="KW-0378">Hydrolase</keyword>
<dbReference type="InterPro" id="IPR012341">
    <property type="entry name" value="6hp_glycosidase-like_sf"/>
</dbReference>
<protein>
    <submittedName>
        <fullName evidence="2">Glycoside hydrolase family 15</fullName>
    </submittedName>
</protein>
<dbReference type="GO" id="GO:0005975">
    <property type="term" value="P:carbohydrate metabolic process"/>
    <property type="evidence" value="ECO:0007669"/>
    <property type="project" value="InterPro"/>
</dbReference>
<proteinExistence type="predicted"/>
<dbReference type="InterPro" id="IPR011613">
    <property type="entry name" value="GH15-like"/>
</dbReference>
<feature type="domain" description="GH15-like" evidence="1">
    <location>
        <begin position="372"/>
        <end position="617"/>
    </location>
</feature>
<dbReference type="PANTHER" id="PTHR31616:SF0">
    <property type="entry name" value="GLUCAN 1,4-ALPHA-GLUCOSIDASE"/>
    <property type="match status" value="1"/>
</dbReference>
<dbReference type="AlphaFoldDB" id="A0A4P2VJL4"/>